<reference evidence="2" key="2">
    <citation type="submission" date="2016-06" db="EMBL/GenBank/DDBJ databases">
        <title>The genome of a short-lived fish provides insights into sex chromosome evolution and the genetic control of aging.</title>
        <authorList>
            <person name="Reichwald K."/>
            <person name="Felder M."/>
            <person name="Petzold A."/>
            <person name="Koch P."/>
            <person name="Groth M."/>
            <person name="Platzer M."/>
        </authorList>
    </citation>
    <scope>NUCLEOTIDE SEQUENCE</scope>
    <source>
        <tissue evidence="2">Brain</tissue>
    </source>
</reference>
<reference evidence="2" key="1">
    <citation type="submission" date="2016-05" db="EMBL/GenBank/DDBJ databases">
        <authorList>
            <person name="Lavstsen T."/>
            <person name="Jespersen J.S."/>
        </authorList>
    </citation>
    <scope>NUCLEOTIDE SEQUENCE</scope>
    <source>
        <tissue evidence="2">Brain</tissue>
    </source>
</reference>
<proteinExistence type="predicted"/>
<name>A0A1A8M5Q7_9TELE</name>
<keyword evidence="1" id="KW-1015">Disulfide bond</keyword>
<evidence type="ECO:0000313" key="2">
    <source>
        <dbReference type="EMBL" id="SBR51866.1"/>
    </source>
</evidence>
<dbReference type="AlphaFoldDB" id="A0A1A8M5Q7"/>
<protein>
    <submittedName>
        <fullName evidence="2">Uncharacterized protein</fullName>
    </submittedName>
</protein>
<organism evidence="2">
    <name type="scientific">Nothobranchius pienaari</name>
    <dbReference type="NCBI Taxonomy" id="704102"/>
    <lineage>
        <taxon>Eukaryota</taxon>
        <taxon>Metazoa</taxon>
        <taxon>Chordata</taxon>
        <taxon>Craniata</taxon>
        <taxon>Vertebrata</taxon>
        <taxon>Euteleostomi</taxon>
        <taxon>Actinopterygii</taxon>
        <taxon>Neopterygii</taxon>
        <taxon>Teleostei</taxon>
        <taxon>Neoteleostei</taxon>
        <taxon>Acanthomorphata</taxon>
        <taxon>Ovalentaria</taxon>
        <taxon>Atherinomorphae</taxon>
        <taxon>Cyprinodontiformes</taxon>
        <taxon>Nothobranchiidae</taxon>
        <taxon>Nothobranchius</taxon>
    </lineage>
</organism>
<dbReference type="InterPro" id="IPR036772">
    <property type="entry name" value="SRCR-like_dom_sf"/>
</dbReference>
<dbReference type="SUPFAM" id="SSF56487">
    <property type="entry name" value="SRCR-like"/>
    <property type="match status" value="1"/>
</dbReference>
<dbReference type="GO" id="GO:0016020">
    <property type="term" value="C:membrane"/>
    <property type="evidence" value="ECO:0007669"/>
    <property type="project" value="InterPro"/>
</dbReference>
<gene>
    <name evidence="2" type="primary">Nfu_g_1_025106</name>
</gene>
<accession>A0A1A8M5Q7</accession>
<sequence>MKISCSDSVRPLDGIHRCSGRLEVNRDQSRSSVVEDAFDQQNA</sequence>
<feature type="non-terminal residue" evidence="2">
    <location>
        <position position="43"/>
    </location>
</feature>
<dbReference type="EMBL" id="HAEF01011212">
    <property type="protein sequence ID" value="SBR51866.1"/>
    <property type="molecule type" value="Transcribed_RNA"/>
</dbReference>
<evidence type="ECO:0000256" key="1">
    <source>
        <dbReference type="ARBA" id="ARBA00023157"/>
    </source>
</evidence>